<sequence>MMVAPVRLMALAYLHVICALIAADKGATLLVFRHRSSYSS</sequence>
<dbReference type="KEGG" id="ecc:c2041"/>
<dbReference type="HOGENOM" id="CLU_3309831_0_0_6"/>
<dbReference type="AlphaFoldDB" id="A0A0H2V7T3"/>
<accession>A0A0H2V7T3</accession>
<dbReference type="EMBL" id="AE014075">
    <property type="protein sequence ID" value="AAN80501.1"/>
    <property type="molecule type" value="Genomic_DNA"/>
</dbReference>
<evidence type="ECO:0000313" key="2">
    <source>
        <dbReference type="Proteomes" id="UP000001410"/>
    </source>
</evidence>
<protein>
    <submittedName>
        <fullName evidence="1">Uncharacterized protein</fullName>
    </submittedName>
</protein>
<keyword evidence="2" id="KW-1185">Reference proteome</keyword>
<reference evidence="1 2" key="1">
    <citation type="journal article" date="2002" name="Proc. Natl. Acad. Sci. U.S.A.">
        <title>Extensive mosaic structure revealed by the complete genome sequence of uropathogenic Escherichia coli.</title>
        <authorList>
            <person name="Welch R.A."/>
            <person name="Burland V."/>
            <person name="Plunkett G.III."/>
            <person name="Redford P."/>
            <person name="Roesch P."/>
            <person name="Rasko D."/>
            <person name="Buckles E.L."/>
            <person name="Liou S.R."/>
            <person name="Boutin A."/>
            <person name="Hackett J."/>
            <person name="Stroud D."/>
            <person name="Mayhew G.F."/>
            <person name="Rose D.J."/>
            <person name="Zhou S."/>
            <person name="Schwartz D.C."/>
            <person name="Perna N.T."/>
            <person name="Mobley H.L."/>
            <person name="Donnenberg M.S."/>
            <person name="Blattner F.R."/>
        </authorList>
    </citation>
    <scope>NUCLEOTIDE SEQUENCE [LARGE SCALE GENOMIC DNA]</scope>
    <source>
        <strain evidence="2">CFT073 / ATCC 700928 / UPEC</strain>
    </source>
</reference>
<dbReference type="Proteomes" id="UP000001410">
    <property type="component" value="Chromosome"/>
</dbReference>
<organism evidence="1 2">
    <name type="scientific">Escherichia coli O6:H1 (strain CFT073 / ATCC 700928 / UPEC)</name>
    <dbReference type="NCBI Taxonomy" id="199310"/>
    <lineage>
        <taxon>Bacteria</taxon>
        <taxon>Pseudomonadati</taxon>
        <taxon>Pseudomonadota</taxon>
        <taxon>Gammaproteobacteria</taxon>
        <taxon>Enterobacterales</taxon>
        <taxon>Enterobacteriaceae</taxon>
        <taxon>Escherichia</taxon>
    </lineage>
</organism>
<evidence type="ECO:0000313" key="1">
    <source>
        <dbReference type="EMBL" id="AAN80501.1"/>
    </source>
</evidence>
<gene>
    <name evidence="1" type="ordered locus">c2041</name>
</gene>
<name>A0A0H2V7T3_ECOL6</name>
<proteinExistence type="predicted"/>